<name>A0AAD9AAS8_9PEZI</name>
<dbReference type="PANTHER" id="PTHR31845">
    <property type="entry name" value="FINGER DOMAIN PROTEIN, PUTATIVE-RELATED"/>
    <property type="match status" value="1"/>
</dbReference>
<dbReference type="GO" id="GO:0000981">
    <property type="term" value="F:DNA-binding transcription factor activity, RNA polymerase II-specific"/>
    <property type="evidence" value="ECO:0007669"/>
    <property type="project" value="InterPro"/>
</dbReference>
<evidence type="ECO:0000256" key="6">
    <source>
        <dbReference type="SAM" id="MobiDB-lite"/>
    </source>
</evidence>
<evidence type="ECO:0000256" key="4">
    <source>
        <dbReference type="ARBA" id="ARBA00023163"/>
    </source>
</evidence>
<keyword evidence="3" id="KW-0238">DNA-binding</keyword>
<keyword evidence="9" id="KW-1185">Reference proteome</keyword>
<feature type="compositionally biased region" description="Acidic residues" evidence="6">
    <location>
        <begin position="661"/>
        <end position="677"/>
    </location>
</feature>
<dbReference type="AlphaFoldDB" id="A0AAD9AAS8"/>
<evidence type="ECO:0000313" key="8">
    <source>
        <dbReference type="EMBL" id="KAK1844656.1"/>
    </source>
</evidence>
<dbReference type="InterPro" id="IPR036864">
    <property type="entry name" value="Zn2-C6_fun-type_DNA-bd_sf"/>
</dbReference>
<evidence type="ECO:0000256" key="2">
    <source>
        <dbReference type="ARBA" id="ARBA00023015"/>
    </source>
</evidence>
<feature type="compositionally biased region" description="Low complexity" evidence="6">
    <location>
        <begin position="557"/>
        <end position="572"/>
    </location>
</feature>
<dbReference type="GO" id="GO:0005634">
    <property type="term" value="C:nucleus"/>
    <property type="evidence" value="ECO:0007669"/>
    <property type="project" value="UniProtKB-SubCell"/>
</dbReference>
<feature type="region of interest" description="Disordered" evidence="6">
    <location>
        <begin position="557"/>
        <end position="581"/>
    </location>
</feature>
<sequence length="750" mass="82564">MSAASSPERSTGSTPDRPRVPSVARWGAACAPCATAKAKCLRSNSKPGSKCDRCDRLYKNCTEQVHKPRKKRQSKPSKTKQLEERLNRLVTSLRVTGNVSGLPKHPEGDLPRRSIVVPNHETTLPPGHPDFLTQCRSSPWQPSSNIDVGPVQIPEVYNCFVPPTCICRAEPGEAPGPPDTDDNLLAIYRGEMAPHFPFVIIPTGVTASTLNATRPFLMASIRMVASIRSPRSMRGQMYRLLTYIADHMVLRCERSMDLLLGLVVILGWFHHHCIAHAQFDMLVSQAACLLGELGLKRGPSLTERTRLIVMRPCELKQRTNEERRLLLAVWYLSSSVSLDVQQIDPMRFSAYMEQCLRELDEAMEFESDIHVIYIVRVQRLAERISQIRANEDWDGGLGLPKAPISAYASSFQAELDKLVDNMPSILEDKYFLKVQMATARLRLYEPPKIDAELLASLSNSLRSLTSGHNSALDIFYQANAALKAWFDSWLAIPISAFYPCPLPMALQLIYAVVMISRWAWLAASNSEPSSLATVADPSSNDPNAALAAMEAAINPNTPVSISTPSTSSKSPSQDQSAPEKNLPRVLAELRAQLSRQPALLIDVADILNKVATQLEEVDATMAAVSADSGPWRGNIYTLGATKVRIAQIRQRRWAEIVSKGEEEEDEDDEGGEQDGMGEVEMQGNIPANFSTMGNWGFDMTWGPDVYDIVDPSLFMDGMGGAVGDWAGVGFTGMASAEQLGGTHISGQRYV</sequence>
<keyword evidence="5" id="KW-0539">Nucleus</keyword>
<evidence type="ECO:0000256" key="1">
    <source>
        <dbReference type="ARBA" id="ARBA00004123"/>
    </source>
</evidence>
<dbReference type="InterPro" id="IPR001138">
    <property type="entry name" value="Zn2Cys6_DnaBD"/>
</dbReference>
<reference evidence="8" key="1">
    <citation type="submission" date="2023-01" db="EMBL/GenBank/DDBJ databases">
        <title>Colletotrichum chrysophilum M932 genome sequence.</title>
        <authorList>
            <person name="Baroncelli R."/>
        </authorList>
    </citation>
    <scope>NUCLEOTIDE SEQUENCE</scope>
    <source>
        <strain evidence="8">M932</strain>
    </source>
</reference>
<keyword evidence="2" id="KW-0805">Transcription regulation</keyword>
<dbReference type="InterPro" id="IPR051089">
    <property type="entry name" value="prtT"/>
</dbReference>
<evidence type="ECO:0000256" key="3">
    <source>
        <dbReference type="ARBA" id="ARBA00023125"/>
    </source>
</evidence>
<dbReference type="PROSITE" id="PS00463">
    <property type="entry name" value="ZN2_CY6_FUNGAL_1"/>
    <property type="match status" value="1"/>
</dbReference>
<feature type="region of interest" description="Disordered" evidence="6">
    <location>
        <begin position="1"/>
        <end position="22"/>
    </location>
</feature>
<evidence type="ECO:0000256" key="5">
    <source>
        <dbReference type="ARBA" id="ARBA00023242"/>
    </source>
</evidence>
<proteinExistence type="predicted"/>
<dbReference type="EMBL" id="JAQOWY010000302">
    <property type="protein sequence ID" value="KAK1844656.1"/>
    <property type="molecule type" value="Genomic_DNA"/>
</dbReference>
<gene>
    <name evidence="8" type="ORF">CCHR01_12697</name>
</gene>
<dbReference type="GO" id="GO:0008270">
    <property type="term" value="F:zinc ion binding"/>
    <property type="evidence" value="ECO:0007669"/>
    <property type="project" value="InterPro"/>
</dbReference>
<comment type="caution">
    <text evidence="8">The sequence shown here is derived from an EMBL/GenBank/DDBJ whole genome shotgun (WGS) entry which is preliminary data.</text>
</comment>
<dbReference type="PANTHER" id="PTHR31845:SF10">
    <property type="entry name" value="ZN(II)2CYS6 TRANSCRIPTION FACTOR (EUROFUNG)"/>
    <property type="match status" value="1"/>
</dbReference>
<keyword evidence="4" id="KW-0804">Transcription</keyword>
<accession>A0AAD9AAS8</accession>
<protein>
    <submittedName>
        <fullName evidence="8">C6 transcription factor</fullName>
    </submittedName>
</protein>
<evidence type="ECO:0000313" key="9">
    <source>
        <dbReference type="Proteomes" id="UP001243330"/>
    </source>
</evidence>
<dbReference type="Gene3D" id="4.10.240.10">
    <property type="entry name" value="Zn(2)-C6 fungal-type DNA-binding domain"/>
    <property type="match status" value="1"/>
</dbReference>
<feature type="region of interest" description="Disordered" evidence="6">
    <location>
        <begin position="656"/>
        <end position="679"/>
    </location>
</feature>
<dbReference type="GO" id="GO:0000976">
    <property type="term" value="F:transcription cis-regulatory region binding"/>
    <property type="evidence" value="ECO:0007669"/>
    <property type="project" value="TreeGrafter"/>
</dbReference>
<feature type="compositionally biased region" description="Polar residues" evidence="6">
    <location>
        <begin position="1"/>
        <end position="14"/>
    </location>
</feature>
<comment type="subcellular location">
    <subcellularLocation>
        <location evidence="1">Nucleus</location>
    </subcellularLocation>
</comment>
<feature type="domain" description="Zn(2)-C6 fungal-type" evidence="7">
    <location>
        <begin position="29"/>
        <end position="61"/>
    </location>
</feature>
<evidence type="ECO:0000259" key="7">
    <source>
        <dbReference type="PROSITE" id="PS00463"/>
    </source>
</evidence>
<organism evidence="8 9">
    <name type="scientific">Colletotrichum chrysophilum</name>
    <dbReference type="NCBI Taxonomy" id="1836956"/>
    <lineage>
        <taxon>Eukaryota</taxon>
        <taxon>Fungi</taxon>
        <taxon>Dikarya</taxon>
        <taxon>Ascomycota</taxon>
        <taxon>Pezizomycotina</taxon>
        <taxon>Sordariomycetes</taxon>
        <taxon>Hypocreomycetidae</taxon>
        <taxon>Glomerellales</taxon>
        <taxon>Glomerellaceae</taxon>
        <taxon>Colletotrichum</taxon>
        <taxon>Colletotrichum gloeosporioides species complex</taxon>
    </lineage>
</organism>
<dbReference type="Proteomes" id="UP001243330">
    <property type="component" value="Unassembled WGS sequence"/>
</dbReference>